<dbReference type="Pfam" id="PF04960">
    <property type="entry name" value="Glutaminase"/>
    <property type="match status" value="1"/>
</dbReference>
<feature type="repeat" description="ANK" evidence="6">
    <location>
        <begin position="137"/>
        <end position="159"/>
    </location>
</feature>
<dbReference type="EC" id="3.5.1.2" evidence="3"/>
<keyword evidence="9" id="KW-1185">Reference proteome</keyword>
<dbReference type="PANTHER" id="PTHR12544">
    <property type="entry name" value="GLUTAMINASE"/>
    <property type="match status" value="1"/>
</dbReference>
<dbReference type="AlphaFoldDB" id="A0AAW1DB83"/>
<dbReference type="GO" id="GO:0004359">
    <property type="term" value="F:glutaminase activity"/>
    <property type="evidence" value="ECO:0007669"/>
    <property type="project" value="UniProtKB-EC"/>
</dbReference>
<evidence type="ECO:0000256" key="2">
    <source>
        <dbReference type="ARBA" id="ARBA00011881"/>
    </source>
</evidence>
<comment type="subunit">
    <text evidence="2">Homotetramer.</text>
</comment>
<organism evidence="8 9">
    <name type="scientific">Rhynocoris fuscipes</name>
    <dbReference type="NCBI Taxonomy" id="488301"/>
    <lineage>
        <taxon>Eukaryota</taxon>
        <taxon>Metazoa</taxon>
        <taxon>Ecdysozoa</taxon>
        <taxon>Arthropoda</taxon>
        <taxon>Hexapoda</taxon>
        <taxon>Insecta</taxon>
        <taxon>Pterygota</taxon>
        <taxon>Neoptera</taxon>
        <taxon>Paraneoptera</taxon>
        <taxon>Hemiptera</taxon>
        <taxon>Heteroptera</taxon>
        <taxon>Panheteroptera</taxon>
        <taxon>Cimicomorpha</taxon>
        <taxon>Reduviidae</taxon>
        <taxon>Harpactorinae</taxon>
        <taxon>Harpactorini</taxon>
        <taxon>Rhynocoris</taxon>
    </lineage>
</organism>
<evidence type="ECO:0000256" key="5">
    <source>
        <dbReference type="ARBA" id="ARBA00049534"/>
    </source>
</evidence>
<dbReference type="SUPFAM" id="SSF48403">
    <property type="entry name" value="Ankyrin repeat"/>
    <property type="match status" value="1"/>
</dbReference>
<dbReference type="FunFam" id="1.25.40.20:FF:000069">
    <property type="entry name" value="Glutaminase, isoform E"/>
    <property type="match status" value="1"/>
</dbReference>
<dbReference type="Pfam" id="PF12796">
    <property type="entry name" value="Ank_2"/>
    <property type="match status" value="1"/>
</dbReference>
<name>A0AAW1DB83_9HEMI</name>
<dbReference type="PANTHER" id="PTHR12544:SF29">
    <property type="entry name" value="GLUTAMINASE"/>
    <property type="match status" value="1"/>
</dbReference>
<evidence type="ECO:0000256" key="4">
    <source>
        <dbReference type="ARBA" id="ARBA00022801"/>
    </source>
</evidence>
<reference evidence="8 9" key="1">
    <citation type="submission" date="2022-12" db="EMBL/GenBank/DDBJ databases">
        <title>Chromosome-level genome assembly of true bugs.</title>
        <authorList>
            <person name="Ma L."/>
            <person name="Li H."/>
        </authorList>
    </citation>
    <scope>NUCLEOTIDE SEQUENCE [LARGE SCALE GENOMIC DNA]</scope>
    <source>
        <strain evidence="8">Lab_2022b</strain>
    </source>
</reference>
<dbReference type="SMART" id="SM00248">
    <property type="entry name" value="ANK"/>
    <property type="match status" value="1"/>
</dbReference>
<evidence type="ECO:0000313" key="8">
    <source>
        <dbReference type="EMBL" id="KAK9505809.1"/>
    </source>
</evidence>
<evidence type="ECO:0000256" key="7">
    <source>
        <dbReference type="SAM" id="MobiDB-lite"/>
    </source>
</evidence>
<sequence length="225" mass="25390">MARFPSICLRDPKSKISTFYDESFLVNVGLPAKSGVSGSMIIVIPNVMGICTWSPPLDPLGNSVRGVQFCQELVSVFNFHRYDNLKHAINKKDPRRHKYETKGLSIVNLLFSAASGDLATLRRHRLSGLDMSLPDYDGRTAMHLAAAEGHLDCVKFLLEQCNVPYDIKDRWGNTPLNEAKTFGRDQVVEFINEWAKKQLKKNDVNDKKDEDKIKPKISEDNSPLI</sequence>
<evidence type="ECO:0000256" key="6">
    <source>
        <dbReference type="PROSITE-ProRule" id="PRU00023"/>
    </source>
</evidence>
<dbReference type="PROSITE" id="PS50088">
    <property type="entry name" value="ANK_REPEAT"/>
    <property type="match status" value="1"/>
</dbReference>
<dbReference type="GO" id="GO:0006543">
    <property type="term" value="P:L-glutamine catabolic process"/>
    <property type="evidence" value="ECO:0007669"/>
    <property type="project" value="TreeGrafter"/>
</dbReference>
<evidence type="ECO:0000256" key="3">
    <source>
        <dbReference type="ARBA" id="ARBA00012918"/>
    </source>
</evidence>
<dbReference type="InterPro" id="IPR036770">
    <property type="entry name" value="Ankyrin_rpt-contain_sf"/>
</dbReference>
<accession>A0AAW1DB83</accession>
<keyword evidence="6" id="KW-0040">ANK repeat</keyword>
<evidence type="ECO:0000256" key="1">
    <source>
        <dbReference type="ARBA" id="ARBA00011076"/>
    </source>
</evidence>
<comment type="caution">
    <text evidence="8">The sequence shown here is derived from an EMBL/GenBank/DDBJ whole genome shotgun (WGS) entry which is preliminary data.</text>
</comment>
<comment type="catalytic activity">
    <reaction evidence="5">
        <text>L-glutamine + H2O = L-glutamate + NH4(+)</text>
        <dbReference type="Rhea" id="RHEA:15889"/>
        <dbReference type="ChEBI" id="CHEBI:15377"/>
        <dbReference type="ChEBI" id="CHEBI:28938"/>
        <dbReference type="ChEBI" id="CHEBI:29985"/>
        <dbReference type="ChEBI" id="CHEBI:58359"/>
        <dbReference type="EC" id="3.5.1.2"/>
    </reaction>
</comment>
<gene>
    <name evidence="8" type="ORF">O3M35_009792</name>
</gene>
<dbReference type="GO" id="GO:0006537">
    <property type="term" value="P:glutamate biosynthetic process"/>
    <property type="evidence" value="ECO:0007669"/>
    <property type="project" value="TreeGrafter"/>
</dbReference>
<dbReference type="EMBL" id="JAPXFL010000006">
    <property type="protein sequence ID" value="KAK9505809.1"/>
    <property type="molecule type" value="Genomic_DNA"/>
</dbReference>
<feature type="compositionally biased region" description="Basic and acidic residues" evidence="7">
    <location>
        <begin position="201"/>
        <end position="219"/>
    </location>
</feature>
<proteinExistence type="inferred from homology"/>
<evidence type="ECO:0000313" key="9">
    <source>
        <dbReference type="Proteomes" id="UP001461498"/>
    </source>
</evidence>
<dbReference type="InterPro" id="IPR012338">
    <property type="entry name" value="Beta-lactam/transpept-like"/>
</dbReference>
<dbReference type="Gene3D" id="1.25.40.20">
    <property type="entry name" value="Ankyrin repeat-containing domain"/>
    <property type="match status" value="1"/>
</dbReference>
<feature type="region of interest" description="Disordered" evidence="7">
    <location>
        <begin position="201"/>
        <end position="225"/>
    </location>
</feature>
<dbReference type="SUPFAM" id="SSF56601">
    <property type="entry name" value="beta-lactamase/transpeptidase-like"/>
    <property type="match status" value="1"/>
</dbReference>
<keyword evidence="4" id="KW-0378">Hydrolase</keyword>
<dbReference type="PROSITE" id="PS50297">
    <property type="entry name" value="ANK_REP_REGION"/>
    <property type="match status" value="1"/>
</dbReference>
<dbReference type="InterPro" id="IPR002110">
    <property type="entry name" value="Ankyrin_rpt"/>
</dbReference>
<comment type="similarity">
    <text evidence="1">Belongs to the glutaminase family.</text>
</comment>
<dbReference type="Proteomes" id="UP001461498">
    <property type="component" value="Unassembled WGS sequence"/>
</dbReference>
<dbReference type="InterPro" id="IPR015868">
    <property type="entry name" value="Glutaminase"/>
</dbReference>
<protein>
    <recommendedName>
        <fullName evidence="3">glutaminase</fullName>
        <ecNumber evidence="3">3.5.1.2</ecNumber>
    </recommendedName>
</protein>
<dbReference type="Gene3D" id="3.40.710.10">
    <property type="entry name" value="DD-peptidase/beta-lactamase superfamily"/>
    <property type="match status" value="1"/>
</dbReference>